<protein>
    <submittedName>
        <fullName evidence="4">CASP-like protein</fullName>
    </submittedName>
</protein>
<gene>
    <name evidence="2" type="ORF">HNAJ_LOCUS4278</name>
</gene>
<sequence>MGGSFLLTWTSANVSFDAKALLNRYFLMQIHALFFSIVATFGASLGTIDLLNGLDKSHPACSLTLPLFTPNSTNSSAESVGVCDLLVCAFIIGEKKPPSLSLARQGLGVNWH</sequence>
<proteinExistence type="predicted"/>
<dbReference type="WBParaSite" id="HNAJ_0000428001-mRNA-1">
    <property type="protein sequence ID" value="HNAJ_0000428001-mRNA-1"/>
    <property type="gene ID" value="HNAJ_0000428001"/>
</dbReference>
<evidence type="ECO:0000313" key="2">
    <source>
        <dbReference type="EMBL" id="VDO00138.1"/>
    </source>
</evidence>
<accession>A0A0R3TB41</accession>
<name>A0A0R3TB41_RODNA</name>
<keyword evidence="1" id="KW-0472">Membrane</keyword>
<keyword evidence="3" id="KW-1185">Reference proteome</keyword>
<dbReference type="EMBL" id="UZAE01002910">
    <property type="protein sequence ID" value="VDO00138.1"/>
    <property type="molecule type" value="Genomic_DNA"/>
</dbReference>
<reference evidence="2 3" key="2">
    <citation type="submission" date="2018-11" db="EMBL/GenBank/DDBJ databases">
        <authorList>
            <consortium name="Pathogen Informatics"/>
        </authorList>
    </citation>
    <scope>NUCLEOTIDE SEQUENCE [LARGE SCALE GENOMIC DNA]</scope>
</reference>
<dbReference type="Proteomes" id="UP000278807">
    <property type="component" value="Unassembled WGS sequence"/>
</dbReference>
<dbReference type="AlphaFoldDB" id="A0A0R3TB41"/>
<evidence type="ECO:0000313" key="4">
    <source>
        <dbReference type="WBParaSite" id="HNAJ_0000428001-mRNA-1"/>
    </source>
</evidence>
<evidence type="ECO:0000313" key="3">
    <source>
        <dbReference type="Proteomes" id="UP000278807"/>
    </source>
</evidence>
<reference evidence="4" key="1">
    <citation type="submission" date="2017-02" db="UniProtKB">
        <authorList>
            <consortium name="WormBaseParasite"/>
        </authorList>
    </citation>
    <scope>IDENTIFICATION</scope>
</reference>
<keyword evidence="1" id="KW-1133">Transmembrane helix</keyword>
<keyword evidence="1" id="KW-0812">Transmembrane</keyword>
<organism evidence="4">
    <name type="scientific">Rodentolepis nana</name>
    <name type="common">Dwarf tapeworm</name>
    <name type="synonym">Hymenolepis nana</name>
    <dbReference type="NCBI Taxonomy" id="102285"/>
    <lineage>
        <taxon>Eukaryota</taxon>
        <taxon>Metazoa</taxon>
        <taxon>Spiralia</taxon>
        <taxon>Lophotrochozoa</taxon>
        <taxon>Platyhelminthes</taxon>
        <taxon>Cestoda</taxon>
        <taxon>Eucestoda</taxon>
        <taxon>Cyclophyllidea</taxon>
        <taxon>Hymenolepididae</taxon>
        <taxon>Rodentolepis</taxon>
    </lineage>
</organism>
<evidence type="ECO:0000256" key="1">
    <source>
        <dbReference type="SAM" id="Phobius"/>
    </source>
</evidence>
<feature type="transmembrane region" description="Helical" evidence="1">
    <location>
        <begin position="26"/>
        <end position="48"/>
    </location>
</feature>